<dbReference type="GeneID" id="28902146"/>
<organism evidence="2 3">
    <name type="scientific">Xylona heveae (strain CBS 132557 / TC161)</name>
    <dbReference type="NCBI Taxonomy" id="1328760"/>
    <lineage>
        <taxon>Eukaryota</taxon>
        <taxon>Fungi</taxon>
        <taxon>Dikarya</taxon>
        <taxon>Ascomycota</taxon>
        <taxon>Pezizomycotina</taxon>
        <taxon>Xylonomycetes</taxon>
        <taxon>Xylonales</taxon>
        <taxon>Xylonaceae</taxon>
        <taxon>Xylona</taxon>
    </lineage>
</organism>
<evidence type="ECO:0000313" key="3">
    <source>
        <dbReference type="Proteomes" id="UP000076632"/>
    </source>
</evidence>
<name>A0A165I5E2_XYLHT</name>
<accession>A0A165I5E2</accession>
<evidence type="ECO:0000313" key="2">
    <source>
        <dbReference type="EMBL" id="KZF24411.1"/>
    </source>
</evidence>
<keyword evidence="1" id="KW-0472">Membrane</keyword>
<protein>
    <submittedName>
        <fullName evidence="2">Uncharacterized protein</fullName>
    </submittedName>
</protein>
<keyword evidence="1" id="KW-1133">Transmembrane helix</keyword>
<dbReference type="AlphaFoldDB" id="A0A165I5E2"/>
<keyword evidence="1" id="KW-0812">Transmembrane</keyword>
<dbReference type="Proteomes" id="UP000076632">
    <property type="component" value="Unassembled WGS sequence"/>
</dbReference>
<gene>
    <name evidence="2" type="ORF">L228DRAFT_95993</name>
</gene>
<proteinExistence type="predicted"/>
<feature type="transmembrane region" description="Helical" evidence="1">
    <location>
        <begin position="76"/>
        <end position="101"/>
    </location>
</feature>
<sequence length="125" mass="14536">MYIYYCNLSISALGRDSKALSFHPYSVQAFYWHPFDFILAPGTSVYEFIFSLFPNLPAFCCSPFQFSTHSTCISCYFLPIQGSFPFLFLFLFSFLLSICLYRSTLRSNLHGYFWSRRPISALSCE</sequence>
<reference evidence="2 3" key="1">
    <citation type="journal article" date="2016" name="Fungal Biol.">
        <title>The genome of Xylona heveae provides a window into fungal endophytism.</title>
        <authorList>
            <person name="Gazis R."/>
            <person name="Kuo A."/>
            <person name="Riley R."/>
            <person name="LaButti K."/>
            <person name="Lipzen A."/>
            <person name="Lin J."/>
            <person name="Amirebrahimi M."/>
            <person name="Hesse C.N."/>
            <person name="Spatafora J.W."/>
            <person name="Henrissat B."/>
            <person name="Hainaut M."/>
            <person name="Grigoriev I.V."/>
            <person name="Hibbett D.S."/>
        </authorList>
    </citation>
    <scope>NUCLEOTIDE SEQUENCE [LARGE SCALE GENOMIC DNA]</scope>
    <source>
        <strain evidence="2 3">TC161</strain>
    </source>
</reference>
<evidence type="ECO:0000256" key="1">
    <source>
        <dbReference type="SAM" id="Phobius"/>
    </source>
</evidence>
<dbReference type="InParanoid" id="A0A165I5E2"/>
<dbReference type="EMBL" id="KV407456">
    <property type="protein sequence ID" value="KZF24411.1"/>
    <property type="molecule type" value="Genomic_DNA"/>
</dbReference>
<dbReference type="RefSeq" id="XP_018189966.1">
    <property type="nucleotide sequence ID" value="XM_018337009.1"/>
</dbReference>
<keyword evidence="3" id="KW-1185">Reference proteome</keyword>